<evidence type="ECO:0000259" key="16">
    <source>
        <dbReference type="PROSITE" id="PS51720"/>
    </source>
</evidence>
<evidence type="ECO:0000256" key="10">
    <source>
        <dbReference type="ARBA" id="ARBA00023034"/>
    </source>
</evidence>
<keyword evidence="18" id="KW-1185">Reference proteome</keyword>
<dbReference type="GO" id="GO:0005794">
    <property type="term" value="C:Golgi apparatus"/>
    <property type="evidence" value="ECO:0007669"/>
    <property type="project" value="UniProtKB-SubCell"/>
</dbReference>
<comment type="subcellular location">
    <subcellularLocation>
        <location evidence="3">Cytoplasm</location>
        <location evidence="3">Cytosol</location>
    </subcellularLocation>
    <subcellularLocation>
        <location evidence="2">Endoplasmic reticulum</location>
    </subcellularLocation>
    <subcellularLocation>
        <location evidence="4">Golgi apparatus</location>
    </subcellularLocation>
    <subcellularLocation>
        <location evidence="1">Mitochondrion</location>
    </subcellularLocation>
</comment>
<dbReference type="SUPFAM" id="SSF52540">
    <property type="entry name" value="P-loop containing nucleoside triphosphate hydrolases"/>
    <property type="match status" value="3"/>
</dbReference>
<dbReference type="PANTHER" id="PTHR10903:SF107">
    <property type="entry name" value="GTPASE IMAP FAMILY MEMBER 4-LIKE-RELATED"/>
    <property type="match status" value="1"/>
</dbReference>
<evidence type="ECO:0000256" key="1">
    <source>
        <dbReference type="ARBA" id="ARBA00004173"/>
    </source>
</evidence>
<evidence type="ECO:0000256" key="8">
    <source>
        <dbReference type="ARBA" id="ARBA00022741"/>
    </source>
</evidence>
<dbReference type="GO" id="GO:0005739">
    <property type="term" value="C:mitochondrion"/>
    <property type="evidence" value="ECO:0007669"/>
    <property type="project" value="UniProtKB-SubCell"/>
</dbReference>
<evidence type="ECO:0000256" key="11">
    <source>
        <dbReference type="ARBA" id="ARBA00023128"/>
    </source>
</evidence>
<evidence type="ECO:0000256" key="14">
    <source>
        <dbReference type="ARBA" id="ARBA00073539"/>
    </source>
</evidence>
<reference evidence="17" key="1">
    <citation type="submission" date="2021-05" db="EMBL/GenBank/DDBJ databases">
        <authorList>
            <person name="Tigano A."/>
        </authorList>
    </citation>
    <scope>NUCLEOTIDE SEQUENCE</scope>
</reference>
<dbReference type="GO" id="GO:0005783">
    <property type="term" value="C:endoplasmic reticulum"/>
    <property type="evidence" value="ECO:0007669"/>
    <property type="project" value="UniProtKB-SubCell"/>
</dbReference>
<dbReference type="InterPro" id="IPR027417">
    <property type="entry name" value="P-loop_NTPase"/>
</dbReference>
<evidence type="ECO:0000256" key="6">
    <source>
        <dbReference type="ARBA" id="ARBA00022490"/>
    </source>
</evidence>
<evidence type="ECO:0000256" key="2">
    <source>
        <dbReference type="ARBA" id="ARBA00004240"/>
    </source>
</evidence>
<keyword evidence="11" id="KW-0496">Mitochondrion</keyword>
<dbReference type="EMBL" id="CAJRST010008890">
    <property type="protein sequence ID" value="CAG5897685.1"/>
    <property type="molecule type" value="Genomic_DNA"/>
</dbReference>
<dbReference type="AlphaFoldDB" id="A0A8S4B0F6"/>
<keyword evidence="7" id="KW-0677">Repeat</keyword>
<evidence type="ECO:0000313" key="17">
    <source>
        <dbReference type="EMBL" id="CAG5897685.1"/>
    </source>
</evidence>
<keyword evidence="8" id="KW-0547">Nucleotide-binding</keyword>
<evidence type="ECO:0000256" key="12">
    <source>
        <dbReference type="ARBA" id="ARBA00023134"/>
    </source>
</evidence>
<comment type="similarity">
    <text evidence="5">Belongs to the TRAFAC class TrmE-Era-EngA-EngB-Septin-like GTPase superfamily. AIG1/Toc34/Toc159-like paraseptin GTPase family. IAN subfamily.</text>
</comment>
<dbReference type="FunFam" id="3.40.50.300:FF:000536">
    <property type="entry name" value="GTPase IMAP family member 8"/>
    <property type="match status" value="1"/>
</dbReference>
<dbReference type="OrthoDB" id="9982588at2759"/>
<comment type="function">
    <text evidence="13">Exerts an anti-apoptotic effect in the immune system and is involved in responses to infections.</text>
</comment>
<comment type="caution">
    <text evidence="17">The sequence shown here is derived from an EMBL/GenBank/DDBJ whole genome shotgun (WGS) entry which is preliminary data.</text>
</comment>
<evidence type="ECO:0000256" key="7">
    <source>
        <dbReference type="ARBA" id="ARBA00022737"/>
    </source>
</evidence>
<keyword evidence="12" id="KW-0342">GTP-binding</keyword>
<dbReference type="FunFam" id="3.40.50.300:FF:001809">
    <property type="entry name" value="Si:ch1073-365p7.2"/>
    <property type="match status" value="1"/>
</dbReference>
<protein>
    <recommendedName>
        <fullName evidence="14">GTPase IMAP family member 8</fullName>
    </recommendedName>
    <alternativeName>
        <fullName evidence="15">Immune-associated nucleotide-binding protein 9</fullName>
    </alternativeName>
</protein>
<dbReference type="Proteomes" id="UP000677803">
    <property type="component" value="Unassembled WGS sequence"/>
</dbReference>
<sequence>MASKPADFSTGQNNPSLRIVLIGGRELKGSKSSTGNFILGESVFDNSKRTAQSVVRQRHVLGRQVTVVDTPGWWWHFTRKDTPKLDQLEIQNSVHLCPPGPDAFLLVIPFDIYLSQICKTSFKEHLKFFGAEVYRHTIVLLTSEVPCPDKNVEFKIKTSSTLQWILQMCGDRKHVLNINNKEDSMQVLKLFEKIEAMVSHNRETPYTVDAAHGNAIRETIRTLSERASERVNKVEKQRKKLKALIEGGKAPPPHLRLVLIGAQWAARSSAGNTILGRNAFCVNDHSKRTMRGEIVSGMVQGRRLTVVDSPGWLYNNSLQDSNEMDKLEIEDSMYLCPPGPHAVLLVIVLATAINTSYQNTVREHVSLFTDDIWKHTLVLFTRGDWLGVKTVEERIESEKGLQWLVNKCGNRYHVLNNMDHSNKRQVKELLDKIEEMVAGNDVPHYEVDQGRAAQIEKERDAAKKKAKRLKKMTERQSRMLKELFEGEKQPMNDIRVVLVGRKGSGKSAAGNLMLFNEVFETDFTTVWFKKYKGKTATCVKQQGNFDGVKITVVEAPGWYIDMTTPDWLQNELLHSVSMCAPGPHAFLLVVPISKAFTERDYKAFVELLMPFTEKAWRHCMVLFTWGDWLNECHIEEYIASEGKALQWLVGKCGNRYHVLSECQFGDPAPVKGLLQKILNMVTQNKGCFSTEEKQRKFSILRRQTKQPMLTEEEWNKREQMLVDRMLKALAKEPEEPMAQAVTMAHSIDDLYIPSMSGDAPSEYRSTTEFRKERAHNNVAEWLKRRMKHSDTTSGIGTISSFGTNLERLEEHSLKDDPQTASPAFPEKEIVVTSHAGVFLNAPDVKRRNSC</sequence>
<dbReference type="InterPro" id="IPR045058">
    <property type="entry name" value="GIMA/IAN/Toc"/>
</dbReference>
<gene>
    <name evidence="17" type="ORF">MMEN_LOCUS8722</name>
</gene>
<evidence type="ECO:0000256" key="9">
    <source>
        <dbReference type="ARBA" id="ARBA00022824"/>
    </source>
</evidence>
<proteinExistence type="inferred from homology"/>
<feature type="domain" description="AIG1-type G" evidence="16">
    <location>
        <begin position="252"/>
        <end position="454"/>
    </location>
</feature>
<dbReference type="InterPro" id="IPR006703">
    <property type="entry name" value="G_AIG1"/>
</dbReference>
<keyword evidence="9" id="KW-0256">Endoplasmic reticulum</keyword>
<evidence type="ECO:0000256" key="5">
    <source>
        <dbReference type="ARBA" id="ARBA00008535"/>
    </source>
</evidence>
<keyword evidence="6" id="KW-0963">Cytoplasm</keyword>
<evidence type="ECO:0000313" key="18">
    <source>
        <dbReference type="Proteomes" id="UP000677803"/>
    </source>
</evidence>
<organism evidence="17 18">
    <name type="scientific">Menidia menidia</name>
    <name type="common">Atlantic silverside</name>
    <dbReference type="NCBI Taxonomy" id="238744"/>
    <lineage>
        <taxon>Eukaryota</taxon>
        <taxon>Metazoa</taxon>
        <taxon>Chordata</taxon>
        <taxon>Craniata</taxon>
        <taxon>Vertebrata</taxon>
        <taxon>Euteleostomi</taxon>
        <taxon>Actinopterygii</taxon>
        <taxon>Neopterygii</taxon>
        <taxon>Teleostei</taxon>
        <taxon>Neoteleostei</taxon>
        <taxon>Acanthomorphata</taxon>
        <taxon>Ovalentaria</taxon>
        <taxon>Atherinomorphae</taxon>
        <taxon>Atheriniformes</taxon>
        <taxon>Atherinopsidae</taxon>
        <taxon>Menidiinae</taxon>
        <taxon>Menidia</taxon>
    </lineage>
</organism>
<evidence type="ECO:0000256" key="4">
    <source>
        <dbReference type="ARBA" id="ARBA00004555"/>
    </source>
</evidence>
<evidence type="ECO:0000256" key="15">
    <source>
        <dbReference type="ARBA" id="ARBA00077278"/>
    </source>
</evidence>
<dbReference type="Pfam" id="PF04548">
    <property type="entry name" value="AIG1"/>
    <property type="match status" value="3"/>
</dbReference>
<dbReference type="GO" id="GO:0005829">
    <property type="term" value="C:cytosol"/>
    <property type="evidence" value="ECO:0007669"/>
    <property type="project" value="UniProtKB-SubCell"/>
</dbReference>
<evidence type="ECO:0000256" key="13">
    <source>
        <dbReference type="ARBA" id="ARBA00056809"/>
    </source>
</evidence>
<evidence type="ECO:0000256" key="3">
    <source>
        <dbReference type="ARBA" id="ARBA00004514"/>
    </source>
</evidence>
<accession>A0A8S4B0F6</accession>
<keyword evidence="10" id="KW-0333">Golgi apparatus</keyword>
<dbReference type="Gene3D" id="3.40.50.300">
    <property type="entry name" value="P-loop containing nucleotide triphosphate hydrolases"/>
    <property type="match status" value="3"/>
</dbReference>
<dbReference type="PANTHER" id="PTHR10903">
    <property type="entry name" value="GTPASE, IMAP FAMILY MEMBER-RELATED"/>
    <property type="match status" value="1"/>
</dbReference>
<dbReference type="PROSITE" id="PS51720">
    <property type="entry name" value="G_AIG1"/>
    <property type="match status" value="3"/>
</dbReference>
<name>A0A8S4B0F6_9TELE</name>
<dbReference type="GO" id="GO:0005525">
    <property type="term" value="F:GTP binding"/>
    <property type="evidence" value="ECO:0007669"/>
    <property type="project" value="UniProtKB-KW"/>
</dbReference>
<feature type="domain" description="AIG1-type G" evidence="16">
    <location>
        <begin position="491"/>
        <end position="698"/>
    </location>
</feature>
<feature type="domain" description="AIG1-type G" evidence="16">
    <location>
        <begin position="14"/>
        <end position="215"/>
    </location>
</feature>